<protein>
    <submittedName>
        <fullName evidence="2">Uncharacterized protein</fullName>
    </submittedName>
</protein>
<evidence type="ECO:0000313" key="2">
    <source>
        <dbReference type="EMBL" id="SVA73331.1"/>
    </source>
</evidence>
<feature type="region of interest" description="Disordered" evidence="1">
    <location>
        <begin position="1"/>
        <end position="25"/>
    </location>
</feature>
<organism evidence="2">
    <name type="scientific">marine metagenome</name>
    <dbReference type="NCBI Taxonomy" id="408172"/>
    <lineage>
        <taxon>unclassified sequences</taxon>
        <taxon>metagenomes</taxon>
        <taxon>ecological metagenomes</taxon>
    </lineage>
</organism>
<accession>A0A381Y9P5</accession>
<dbReference type="EMBL" id="UINC01017631">
    <property type="protein sequence ID" value="SVA73331.1"/>
    <property type="molecule type" value="Genomic_DNA"/>
</dbReference>
<evidence type="ECO:0000256" key="1">
    <source>
        <dbReference type="SAM" id="MobiDB-lite"/>
    </source>
</evidence>
<name>A0A381Y9P5_9ZZZZ</name>
<proteinExistence type="predicted"/>
<reference evidence="2" key="1">
    <citation type="submission" date="2018-05" db="EMBL/GenBank/DDBJ databases">
        <authorList>
            <person name="Lanie J.A."/>
            <person name="Ng W.-L."/>
            <person name="Kazmierczak K.M."/>
            <person name="Andrzejewski T.M."/>
            <person name="Davidsen T.M."/>
            <person name="Wayne K.J."/>
            <person name="Tettelin H."/>
            <person name="Glass J.I."/>
            <person name="Rusch D."/>
            <person name="Podicherti R."/>
            <person name="Tsui H.-C.T."/>
            <person name="Winkler M.E."/>
        </authorList>
    </citation>
    <scope>NUCLEOTIDE SEQUENCE</scope>
</reference>
<dbReference type="AlphaFoldDB" id="A0A381Y9P5"/>
<gene>
    <name evidence="2" type="ORF">METZ01_LOCUS126185</name>
</gene>
<sequence>MAREVRNQKFNKTPFGTYYTHQTTS</sequence>